<keyword evidence="1" id="KW-0472">Membrane</keyword>
<protein>
    <submittedName>
        <fullName evidence="2">Uncharacterized protein</fullName>
    </submittedName>
</protein>
<proteinExistence type="predicted"/>
<dbReference type="Proteomes" id="UP000295023">
    <property type="component" value="Unassembled WGS sequence"/>
</dbReference>
<evidence type="ECO:0000313" key="2">
    <source>
        <dbReference type="EMBL" id="TCZ53411.1"/>
    </source>
</evidence>
<sequence length="62" mass="6135">MALTATVLLPGVALAWPVLLGNQPPVVARLALFALALAWVGCLGSAMGAGLGTLLAPENAVL</sequence>
<evidence type="ECO:0000313" key="3">
    <source>
        <dbReference type="Proteomes" id="UP000295023"/>
    </source>
</evidence>
<name>A0A4R4D4H8_9PROT</name>
<accession>A0A4R4D4H8</accession>
<dbReference type="EMBL" id="SKBM01000039">
    <property type="protein sequence ID" value="TCZ53411.1"/>
    <property type="molecule type" value="Genomic_DNA"/>
</dbReference>
<gene>
    <name evidence="2" type="ORF">EXY23_24790</name>
</gene>
<reference evidence="2 3" key="1">
    <citation type="submission" date="2019-03" db="EMBL/GenBank/DDBJ databases">
        <title>Paracraurococcus aquatilis NE82 genome sequence.</title>
        <authorList>
            <person name="Zhao Y."/>
            <person name="Du Z."/>
        </authorList>
    </citation>
    <scope>NUCLEOTIDE SEQUENCE [LARGE SCALE GENOMIC DNA]</scope>
    <source>
        <strain evidence="2 3">NE82</strain>
    </source>
</reference>
<keyword evidence="1" id="KW-0812">Transmembrane</keyword>
<evidence type="ECO:0000256" key="1">
    <source>
        <dbReference type="SAM" id="Phobius"/>
    </source>
</evidence>
<keyword evidence="3" id="KW-1185">Reference proteome</keyword>
<keyword evidence="1" id="KW-1133">Transmembrane helix</keyword>
<feature type="transmembrane region" description="Helical" evidence="1">
    <location>
        <begin position="31"/>
        <end position="56"/>
    </location>
</feature>
<comment type="caution">
    <text evidence="2">The sequence shown here is derived from an EMBL/GenBank/DDBJ whole genome shotgun (WGS) entry which is preliminary data.</text>
</comment>
<dbReference type="RefSeq" id="WP_132296402.1">
    <property type="nucleotide sequence ID" value="NZ_SKBM01000039.1"/>
</dbReference>
<dbReference type="AlphaFoldDB" id="A0A4R4D4H8"/>
<organism evidence="2 3">
    <name type="scientific">Roseicella aquatilis</name>
    <dbReference type="NCBI Taxonomy" id="2527868"/>
    <lineage>
        <taxon>Bacteria</taxon>
        <taxon>Pseudomonadati</taxon>
        <taxon>Pseudomonadota</taxon>
        <taxon>Alphaproteobacteria</taxon>
        <taxon>Acetobacterales</taxon>
        <taxon>Roseomonadaceae</taxon>
        <taxon>Roseicella</taxon>
    </lineage>
</organism>